<comment type="caution">
    <text evidence="2">The sequence shown here is derived from an EMBL/GenBank/DDBJ whole genome shotgun (WGS) entry which is preliminary data.</text>
</comment>
<feature type="transmembrane region" description="Helical" evidence="1">
    <location>
        <begin position="7"/>
        <end position="26"/>
    </location>
</feature>
<name>A0A560EL35_9PROT</name>
<reference evidence="2 3" key="1">
    <citation type="submission" date="2019-06" db="EMBL/GenBank/DDBJ databases">
        <title>Genomic Encyclopedia of Type Strains, Phase IV (KMG-V): Genome sequencing to study the core and pangenomes of soil and plant-associated prokaryotes.</title>
        <authorList>
            <person name="Whitman W."/>
        </authorList>
    </citation>
    <scope>NUCLEOTIDE SEQUENCE [LARGE SCALE GENOMIC DNA]</scope>
    <source>
        <strain evidence="2 3">BR 11880</strain>
    </source>
</reference>
<organism evidence="2 3">
    <name type="scientific">Nitrospirillum amazonense</name>
    <dbReference type="NCBI Taxonomy" id="28077"/>
    <lineage>
        <taxon>Bacteria</taxon>
        <taxon>Pseudomonadati</taxon>
        <taxon>Pseudomonadota</taxon>
        <taxon>Alphaproteobacteria</taxon>
        <taxon>Rhodospirillales</taxon>
        <taxon>Azospirillaceae</taxon>
        <taxon>Nitrospirillum</taxon>
    </lineage>
</organism>
<dbReference type="Proteomes" id="UP000319859">
    <property type="component" value="Unassembled WGS sequence"/>
</dbReference>
<accession>A0A560EL35</accession>
<sequence>MERSQKIWHWPAVLAISTIIGLLSALLGQEGIWWILSWISLAAPLGVIVWKGRVLWFTGQAR</sequence>
<dbReference type="AlphaFoldDB" id="A0A560EL35"/>
<proteinExistence type="predicted"/>
<evidence type="ECO:0000313" key="3">
    <source>
        <dbReference type="Proteomes" id="UP000319859"/>
    </source>
</evidence>
<evidence type="ECO:0008006" key="4">
    <source>
        <dbReference type="Google" id="ProtNLM"/>
    </source>
</evidence>
<keyword evidence="1" id="KW-1133">Transmembrane helix</keyword>
<protein>
    <recommendedName>
        <fullName evidence="4">DUF4175 domain-containing protein</fullName>
    </recommendedName>
</protein>
<keyword evidence="1" id="KW-0472">Membrane</keyword>
<dbReference type="OrthoDB" id="7278228at2"/>
<evidence type="ECO:0000313" key="2">
    <source>
        <dbReference type="EMBL" id="TWB10082.1"/>
    </source>
</evidence>
<feature type="transmembrane region" description="Helical" evidence="1">
    <location>
        <begin position="32"/>
        <end position="50"/>
    </location>
</feature>
<dbReference type="EMBL" id="VITN01000036">
    <property type="protein sequence ID" value="TWB10082.1"/>
    <property type="molecule type" value="Genomic_DNA"/>
</dbReference>
<gene>
    <name evidence="2" type="ORF">FBZ89_13619</name>
</gene>
<evidence type="ECO:0000256" key="1">
    <source>
        <dbReference type="SAM" id="Phobius"/>
    </source>
</evidence>
<keyword evidence="1" id="KW-0812">Transmembrane</keyword>